<dbReference type="GeneID" id="115879427"/>
<organism evidence="15 16">
    <name type="scientific">Sitophilus oryzae</name>
    <name type="common">Rice weevil</name>
    <name type="synonym">Curculio oryzae</name>
    <dbReference type="NCBI Taxonomy" id="7048"/>
    <lineage>
        <taxon>Eukaryota</taxon>
        <taxon>Metazoa</taxon>
        <taxon>Ecdysozoa</taxon>
        <taxon>Arthropoda</taxon>
        <taxon>Hexapoda</taxon>
        <taxon>Insecta</taxon>
        <taxon>Pterygota</taxon>
        <taxon>Neoptera</taxon>
        <taxon>Endopterygota</taxon>
        <taxon>Coleoptera</taxon>
        <taxon>Polyphaga</taxon>
        <taxon>Cucujiformia</taxon>
        <taxon>Curculionidae</taxon>
        <taxon>Dryophthorinae</taxon>
        <taxon>Sitophilus</taxon>
    </lineage>
</organism>
<evidence type="ECO:0000256" key="3">
    <source>
        <dbReference type="ARBA" id="ARBA00022448"/>
    </source>
</evidence>
<evidence type="ECO:0000256" key="8">
    <source>
        <dbReference type="ARBA" id="ARBA00023065"/>
    </source>
</evidence>
<keyword evidence="10 12" id="KW-0739">Sodium transport</keyword>
<accession>A0A6J2XM23</accession>
<dbReference type="RefSeq" id="XP_030752116.1">
    <property type="nucleotide sequence ID" value="XM_030896256.1"/>
</dbReference>
<evidence type="ECO:0000256" key="7">
    <source>
        <dbReference type="ARBA" id="ARBA00023053"/>
    </source>
</evidence>
<evidence type="ECO:0000256" key="9">
    <source>
        <dbReference type="ARBA" id="ARBA00023136"/>
    </source>
</evidence>
<evidence type="ECO:0000256" key="6">
    <source>
        <dbReference type="ARBA" id="ARBA00022989"/>
    </source>
</evidence>
<feature type="compositionally biased region" description="Polar residues" evidence="13">
    <location>
        <begin position="410"/>
        <end position="432"/>
    </location>
</feature>
<evidence type="ECO:0000256" key="14">
    <source>
        <dbReference type="SAM" id="Phobius"/>
    </source>
</evidence>
<proteinExistence type="inferred from homology"/>
<dbReference type="OrthoDB" id="7939651at2759"/>
<keyword evidence="8 12" id="KW-0406">Ion transport</keyword>
<evidence type="ECO:0000256" key="5">
    <source>
        <dbReference type="ARBA" id="ARBA00022692"/>
    </source>
</evidence>
<gene>
    <name evidence="16" type="primary">LOC115879427</name>
</gene>
<evidence type="ECO:0000256" key="11">
    <source>
        <dbReference type="ARBA" id="ARBA00023303"/>
    </source>
</evidence>
<keyword evidence="11 12" id="KW-0407">Ion channel</keyword>
<keyword evidence="9 14" id="KW-0472">Membrane</keyword>
<feature type="transmembrane region" description="Helical" evidence="14">
    <location>
        <begin position="333"/>
        <end position="351"/>
    </location>
</feature>
<dbReference type="Pfam" id="PF00858">
    <property type="entry name" value="ASC"/>
    <property type="match status" value="1"/>
</dbReference>
<evidence type="ECO:0000256" key="1">
    <source>
        <dbReference type="ARBA" id="ARBA00004141"/>
    </source>
</evidence>
<dbReference type="GO" id="GO:0015280">
    <property type="term" value="F:ligand-gated sodium channel activity"/>
    <property type="evidence" value="ECO:0007669"/>
    <property type="project" value="TreeGrafter"/>
</dbReference>
<reference evidence="16" key="1">
    <citation type="submission" date="2025-08" db="UniProtKB">
        <authorList>
            <consortium name="RefSeq"/>
        </authorList>
    </citation>
    <scope>IDENTIFICATION</scope>
    <source>
        <tissue evidence="16">Gonads</tissue>
    </source>
</reference>
<dbReference type="InParanoid" id="A0A6J2XM23"/>
<comment type="similarity">
    <text evidence="2 12">Belongs to the amiloride-sensitive sodium channel (TC 1.A.6) family.</text>
</comment>
<dbReference type="InterPro" id="IPR001873">
    <property type="entry name" value="ENaC"/>
</dbReference>
<evidence type="ECO:0000256" key="2">
    <source>
        <dbReference type="ARBA" id="ARBA00007193"/>
    </source>
</evidence>
<dbReference type="Proteomes" id="UP000504635">
    <property type="component" value="Unplaced"/>
</dbReference>
<keyword evidence="6 14" id="KW-1133">Transmembrane helix</keyword>
<evidence type="ECO:0000256" key="10">
    <source>
        <dbReference type="ARBA" id="ARBA00023201"/>
    </source>
</evidence>
<keyword evidence="7" id="KW-0915">Sodium</keyword>
<dbReference type="PANTHER" id="PTHR11690">
    <property type="entry name" value="AMILORIDE-SENSITIVE SODIUM CHANNEL-RELATED"/>
    <property type="match status" value="1"/>
</dbReference>
<dbReference type="PANTHER" id="PTHR11690:SF248">
    <property type="entry name" value="PICKPOCKET 17, ISOFORM A"/>
    <property type="match status" value="1"/>
</dbReference>
<dbReference type="GO" id="GO:0005886">
    <property type="term" value="C:plasma membrane"/>
    <property type="evidence" value="ECO:0007669"/>
    <property type="project" value="TreeGrafter"/>
</dbReference>
<dbReference type="AlphaFoldDB" id="A0A6J2XM23"/>
<evidence type="ECO:0000256" key="4">
    <source>
        <dbReference type="ARBA" id="ARBA00022461"/>
    </source>
</evidence>
<keyword evidence="3 12" id="KW-0813">Transport</keyword>
<comment type="subcellular location">
    <subcellularLocation>
        <location evidence="1">Membrane</location>
        <topology evidence="1">Multi-pass membrane protein</topology>
    </subcellularLocation>
</comment>
<keyword evidence="4 12" id="KW-0894">Sodium channel</keyword>
<keyword evidence="5 12" id="KW-0812">Transmembrane</keyword>
<keyword evidence="15" id="KW-1185">Reference proteome</keyword>
<sequence length="466" mass="54383">MAFIKWRKCFSSPNQFLKLIIVIGCICFSVYQVVKCVEKLIQPPISTYYGFHLNDTIRYPSVTICRSPSFNTALFPKFGLRRINDLMTYNAFRHFNFVNYTIKDFLEETTWSFDELISSFAYNGLGNPYKNTSVVEFYSITRGRCFTLTPRSTSERFSISGGWWFYLKHNFTIRSLDGYGMSTAGFHIHLHDDNEIMTSETDQENNFLEYIYLEAAEDMRLTLKIQEFKKVSTTDLPCIDNDSRYSKSRCQELCVHRQIAQSLNCTLPWLWMIRENRTRFEQCSNSSSVHALLASFGENNRKNLVKNCNCPMTCHVNIYTPSIISRKEVEERLYPYSFIAIYYTTNLVTYMHETIGYSFNAFIADIGGSLGFLLGLSVIGFIAVLEKTLRSLIKTYFNNKQKLAEEEQSQVENGINNQKIPNRNNKSQTNNTHSRRNNIDLYDNLRDFDSDDFKYYQKTLIVDGRY</sequence>
<evidence type="ECO:0000256" key="12">
    <source>
        <dbReference type="RuleBase" id="RU000679"/>
    </source>
</evidence>
<dbReference type="FunCoup" id="A0A6J2XM23">
    <property type="interactions" value="17"/>
</dbReference>
<feature type="region of interest" description="Disordered" evidence="13">
    <location>
        <begin position="408"/>
        <end position="436"/>
    </location>
</feature>
<name>A0A6J2XM23_SITOR</name>
<protein>
    <submittedName>
        <fullName evidence="16">Acid-sensing ion channel 4-A isoform X1</fullName>
    </submittedName>
</protein>
<evidence type="ECO:0000313" key="15">
    <source>
        <dbReference type="Proteomes" id="UP000504635"/>
    </source>
</evidence>
<evidence type="ECO:0000256" key="13">
    <source>
        <dbReference type="SAM" id="MobiDB-lite"/>
    </source>
</evidence>
<dbReference type="Gene3D" id="1.10.287.770">
    <property type="entry name" value="YojJ-like"/>
    <property type="match status" value="1"/>
</dbReference>
<evidence type="ECO:0000313" key="16">
    <source>
        <dbReference type="RefSeq" id="XP_030752116.1"/>
    </source>
</evidence>
<dbReference type="KEGG" id="soy:115879427"/>
<feature type="transmembrane region" description="Helical" evidence="14">
    <location>
        <begin position="357"/>
        <end position="385"/>
    </location>
</feature>